<dbReference type="InterPro" id="IPR057589">
    <property type="entry name" value="GT_PLOD"/>
</dbReference>
<feature type="signal peptide" evidence="1">
    <location>
        <begin position="1"/>
        <end position="16"/>
    </location>
</feature>
<proteinExistence type="predicted"/>
<evidence type="ECO:0000256" key="1">
    <source>
        <dbReference type="SAM" id="SignalP"/>
    </source>
</evidence>
<evidence type="ECO:0000259" key="2">
    <source>
        <dbReference type="Pfam" id="PF25342"/>
    </source>
</evidence>
<accession>A0A7S4UUI1</accession>
<dbReference type="EMBL" id="HBNR01018762">
    <property type="protein sequence ID" value="CAE4572826.1"/>
    <property type="molecule type" value="Transcribed_RNA"/>
</dbReference>
<gene>
    <name evidence="3" type="ORF">AMON00008_LOCUS12445</name>
</gene>
<keyword evidence="1" id="KW-0732">Signal</keyword>
<name>A0A7S4UUI1_9DINO</name>
<sequence length="356" mass="39165">MRRGLALYCLGQLAAAAGGALHLVTTADRFESRILPMQLSAFYWGHNLRVLGMSSHPEYDPGNGDLWGRKLGWKLLSVLRFAKGVPDEDVILFVDAFDVLLLDPPAAFLEKFARIAHRTGARLVAAAEQNPGFRASDHPNQTHRWRYLNSGAMIGTSAAWRKLMRDPPPAMLPERYVGDQDWIIDVYLNTSALGGLMRLDAECELFQVTCRVSPVLSHGSCPPSHDAVVVEGRGVKNVVTGTHPSLLHLPGPGHWPIPLPLLGSTGRFQSCHYYEVARVLLPEVILPLESARAWSGKPYSMICTDDSLVNRVVLDTLLWASIRAGPLGALLFCLWVLRARLCKSRAPTIGVHPHAV</sequence>
<organism evidence="3">
    <name type="scientific">Alexandrium monilatum</name>
    <dbReference type="NCBI Taxonomy" id="311494"/>
    <lineage>
        <taxon>Eukaryota</taxon>
        <taxon>Sar</taxon>
        <taxon>Alveolata</taxon>
        <taxon>Dinophyceae</taxon>
        <taxon>Gonyaulacales</taxon>
        <taxon>Pyrocystaceae</taxon>
        <taxon>Alexandrium</taxon>
    </lineage>
</organism>
<evidence type="ECO:0000313" key="3">
    <source>
        <dbReference type="EMBL" id="CAE4572826.1"/>
    </source>
</evidence>
<dbReference type="AlphaFoldDB" id="A0A7S4UUI1"/>
<dbReference type="CDD" id="cd22997">
    <property type="entry name" value="GT_LH"/>
    <property type="match status" value="1"/>
</dbReference>
<feature type="chain" id="PRO_5031543689" description="PLOD1-3-like GT domain-containing protein" evidence="1">
    <location>
        <begin position="17"/>
        <end position="356"/>
    </location>
</feature>
<reference evidence="3" key="1">
    <citation type="submission" date="2021-01" db="EMBL/GenBank/DDBJ databases">
        <authorList>
            <person name="Corre E."/>
            <person name="Pelletier E."/>
            <person name="Niang G."/>
            <person name="Scheremetjew M."/>
            <person name="Finn R."/>
            <person name="Kale V."/>
            <person name="Holt S."/>
            <person name="Cochrane G."/>
            <person name="Meng A."/>
            <person name="Brown T."/>
            <person name="Cohen L."/>
        </authorList>
    </citation>
    <scope>NUCLEOTIDE SEQUENCE</scope>
    <source>
        <strain evidence="3">CCMP3105</strain>
    </source>
</reference>
<dbReference type="Pfam" id="PF25342">
    <property type="entry name" value="GT_PLOD"/>
    <property type="match status" value="1"/>
</dbReference>
<protein>
    <recommendedName>
        <fullName evidence="2">PLOD1-3-like GT domain-containing protein</fullName>
    </recommendedName>
</protein>
<feature type="domain" description="PLOD1-3-like GT" evidence="2">
    <location>
        <begin position="31"/>
        <end position="249"/>
    </location>
</feature>